<dbReference type="EMBL" id="BLAL01000071">
    <property type="protein sequence ID" value="GES83561.1"/>
    <property type="molecule type" value="Genomic_DNA"/>
</dbReference>
<protein>
    <submittedName>
        <fullName evidence="1">Uncharacterized protein</fullName>
    </submittedName>
</protein>
<gene>
    <name evidence="1" type="ORF">RCL2_001071500</name>
</gene>
<sequence>MITHIVLTRTRHSTRRNNAQKRRDMERAIRRRNQVRENLSYGDGESSPTVAPIMAPVTMMLDQNSPPSYNEMIGVEQDQNGLWRCRYIVLFDRLYGRDRRPLSHFHNDREVSISCSRSNWCPMKDYTMNAHGSSFIDISLSRRVSRRTPRVRRVLR</sequence>
<comment type="caution">
    <text evidence="1">The sequence shown here is derived from an EMBL/GenBank/DDBJ whole genome shotgun (WGS) entry which is preliminary data.</text>
</comment>
<proteinExistence type="predicted"/>
<accession>A0A8H3LB77</accession>
<dbReference type="AlphaFoldDB" id="A0A8H3LB77"/>
<evidence type="ECO:0000313" key="2">
    <source>
        <dbReference type="Proteomes" id="UP000615446"/>
    </source>
</evidence>
<reference evidence="1" key="1">
    <citation type="submission" date="2019-10" db="EMBL/GenBank/DDBJ databases">
        <title>Conservation and host-specific expression of non-tandemly repeated heterogenous ribosome RNA gene in arbuscular mycorrhizal fungi.</title>
        <authorList>
            <person name="Maeda T."/>
            <person name="Kobayashi Y."/>
            <person name="Nakagawa T."/>
            <person name="Ezawa T."/>
            <person name="Yamaguchi K."/>
            <person name="Bino T."/>
            <person name="Nishimoto Y."/>
            <person name="Shigenobu S."/>
            <person name="Kawaguchi M."/>
        </authorList>
    </citation>
    <scope>NUCLEOTIDE SEQUENCE</scope>
    <source>
        <strain evidence="1">HR1</strain>
    </source>
</reference>
<evidence type="ECO:0000313" key="1">
    <source>
        <dbReference type="EMBL" id="GES83561.1"/>
    </source>
</evidence>
<dbReference type="Proteomes" id="UP000615446">
    <property type="component" value="Unassembled WGS sequence"/>
</dbReference>
<organism evidence="1 2">
    <name type="scientific">Rhizophagus clarus</name>
    <dbReference type="NCBI Taxonomy" id="94130"/>
    <lineage>
        <taxon>Eukaryota</taxon>
        <taxon>Fungi</taxon>
        <taxon>Fungi incertae sedis</taxon>
        <taxon>Mucoromycota</taxon>
        <taxon>Glomeromycotina</taxon>
        <taxon>Glomeromycetes</taxon>
        <taxon>Glomerales</taxon>
        <taxon>Glomeraceae</taxon>
        <taxon>Rhizophagus</taxon>
    </lineage>
</organism>
<name>A0A8H3LB77_9GLOM</name>